<accession>A0AAD4ZX14</accession>
<dbReference type="Proteomes" id="UP001054821">
    <property type="component" value="Chromosome 1"/>
</dbReference>
<dbReference type="EMBL" id="JAJFAZ020000001">
    <property type="protein sequence ID" value="KAI5355678.1"/>
    <property type="molecule type" value="Genomic_DNA"/>
</dbReference>
<reference evidence="2 3" key="1">
    <citation type="journal article" date="2022" name="G3 (Bethesda)">
        <title>Whole-genome sequence and methylome profiling of the almond [Prunus dulcis (Mill.) D.A. Webb] cultivar 'Nonpareil'.</title>
        <authorList>
            <person name="D'Amico-Willman K.M."/>
            <person name="Ouma W.Z."/>
            <person name="Meulia T."/>
            <person name="Sideli G.M."/>
            <person name="Gradziel T.M."/>
            <person name="Fresnedo-Ramirez J."/>
        </authorList>
    </citation>
    <scope>NUCLEOTIDE SEQUENCE [LARGE SCALE GENOMIC DNA]</scope>
    <source>
        <strain evidence="2">Clone GOH B32 T37-40</strain>
    </source>
</reference>
<protein>
    <submittedName>
        <fullName evidence="2">Uncharacterized protein</fullName>
    </submittedName>
</protein>
<name>A0AAD4ZX14_PRUDU</name>
<evidence type="ECO:0000313" key="3">
    <source>
        <dbReference type="Proteomes" id="UP001054821"/>
    </source>
</evidence>
<gene>
    <name evidence="2" type="ORF">L3X38_008573</name>
</gene>
<sequence>MEVEESQSDTEDSGAVDDDLGDNGTCSCDDDSGCNSGNSKIKKLTYFESSEDGHWEACVLCCQFWMTGVNERLFLLNPWRKE</sequence>
<comment type="caution">
    <text evidence="2">The sequence shown here is derived from an EMBL/GenBank/DDBJ whole genome shotgun (WGS) entry which is preliminary data.</text>
</comment>
<evidence type="ECO:0000313" key="2">
    <source>
        <dbReference type="EMBL" id="KAI5355678.1"/>
    </source>
</evidence>
<dbReference type="AlphaFoldDB" id="A0AAD4ZX14"/>
<keyword evidence="3" id="KW-1185">Reference proteome</keyword>
<feature type="region of interest" description="Disordered" evidence="1">
    <location>
        <begin position="1"/>
        <end position="22"/>
    </location>
</feature>
<feature type="compositionally biased region" description="Acidic residues" evidence="1">
    <location>
        <begin position="1"/>
        <end position="21"/>
    </location>
</feature>
<organism evidence="2 3">
    <name type="scientific">Prunus dulcis</name>
    <name type="common">Almond</name>
    <name type="synonym">Amygdalus dulcis</name>
    <dbReference type="NCBI Taxonomy" id="3755"/>
    <lineage>
        <taxon>Eukaryota</taxon>
        <taxon>Viridiplantae</taxon>
        <taxon>Streptophyta</taxon>
        <taxon>Embryophyta</taxon>
        <taxon>Tracheophyta</taxon>
        <taxon>Spermatophyta</taxon>
        <taxon>Magnoliopsida</taxon>
        <taxon>eudicotyledons</taxon>
        <taxon>Gunneridae</taxon>
        <taxon>Pentapetalae</taxon>
        <taxon>rosids</taxon>
        <taxon>fabids</taxon>
        <taxon>Rosales</taxon>
        <taxon>Rosaceae</taxon>
        <taxon>Amygdaloideae</taxon>
        <taxon>Amygdaleae</taxon>
        <taxon>Prunus</taxon>
    </lineage>
</organism>
<evidence type="ECO:0000256" key="1">
    <source>
        <dbReference type="SAM" id="MobiDB-lite"/>
    </source>
</evidence>
<proteinExistence type="predicted"/>